<dbReference type="RefSeq" id="WP_229027243.1">
    <property type="nucleotide sequence ID" value="NZ_JADMUL010000016.1"/>
</dbReference>
<evidence type="ECO:0000313" key="4">
    <source>
        <dbReference type="Proteomes" id="UP001220658"/>
    </source>
</evidence>
<dbReference type="InterPro" id="IPR040697">
    <property type="entry name" value="PulA_N1"/>
</dbReference>
<dbReference type="EMBL" id="JAQNCK010000014">
    <property type="protein sequence ID" value="MDC0828327.1"/>
    <property type="molecule type" value="Genomic_DNA"/>
</dbReference>
<keyword evidence="3" id="KW-0378">Hydrolase</keyword>
<dbReference type="GO" id="GO:0005975">
    <property type="term" value="P:carbohydrate metabolic process"/>
    <property type="evidence" value="ECO:0007669"/>
    <property type="project" value="InterPro"/>
</dbReference>
<dbReference type="PANTHER" id="PTHR43002">
    <property type="entry name" value="GLYCOGEN DEBRANCHING ENZYME"/>
    <property type="match status" value="1"/>
</dbReference>
<evidence type="ECO:0000259" key="2">
    <source>
        <dbReference type="SMART" id="SM00642"/>
    </source>
</evidence>
<feature type="domain" description="Glycosyl hydrolase family 13 catalytic" evidence="2">
    <location>
        <begin position="242"/>
        <end position="611"/>
    </location>
</feature>
<dbReference type="Pfam" id="PF17999">
    <property type="entry name" value="PulA_N1"/>
    <property type="match status" value="1"/>
</dbReference>
<reference evidence="3" key="1">
    <citation type="submission" date="2023-01" db="EMBL/GenBank/DDBJ databases">
        <title>Human gut microbiome strain richness.</title>
        <authorList>
            <person name="Chen-Liaw A."/>
        </authorList>
    </citation>
    <scope>NUCLEOTIDE SEQUENCE</scope>
    <source>
        <strain evidence="3">D55st1_G4_D55t1_190419</strain>
    </source>
</reference>
<dbReference type="SUPFAM" id="SSF81296">
    <property type="entry name" value="E set domains"/>
    <property type="match status" value="1"/>
</dbReference>
<dbReference type="NCBIfam" id="TIGR02104">
    <property type="entry name" value="pulA_typeI"/>
    <property type="match status" value="1"/>
</dbReference>
<dbReference type="CDD" id="cd02860">
    <property type="entry name" value="E_set_Pullulanase"/>
    <property type="match status" value="1"/>
</dbReference>
<dbReference type="GO" id="GO:0051060">
    <property type="term" value="F:pullulanase activity"/>
    <property type="evidence" value="ECO:0007669"/>
    <property type="project" value="UniProtKB-EC"/>
</dbReference>
<dbReference type="AlphaFoldDB" id="A0AAW6FT79"/>
<sequence>MRMKEPYEAYLDDYDILNVYMSKNFFNGSSRIFHLKDTQDHIIPLTIQSMSDLYNGYTHYRLSINGMINVGEEYTLYDEHCKRAVCHYSHIVKTNRFNDEFFYDGNDLGCLYAPAVTTFKLWSPVAYRIQLCLESDGKREIHEMERKDRGIYEVRVNKNISGYHYTFMVRTNGQWKETIDPYSSFCTQNGLASVVVDPNTLSIPQKIKLKPMKKATDAIIYEASIRDMTSQANIGVDHPKKFVGFTEENEKTRALNTGFSYLKSLGITHVQLLPVFDFGSVDEVYPNIFYNWGYDPVAHRCLEGYYSTNPKDALCRVEEFAQLVQNCHMAGIRVNLDLVFNHVYEKENYPLEKLVPDYYFLMNQQGEFSNGSYCGNDIDTQQRMSHKYFVDTCKRIVEWFDVDGFRFDLMGILDVDLVNEIEQECRKLKPDFMVYGEGWNMPSFLSEDRRASQLNQHKMEHVGHFNDYFREHIRGSNGELERKGYSNGAVEMIEAASHALCGCVDIGYYDNMEKTINYVECHDNHTLWDKNRVCCREEGREIREKRQVLANAMVLLAQGVPFLHAGQEFGRTKQNLGNSYNRSDHYNCIDYQRRDIHIKIVNDTKKLISIRKEHECFRLSTKEELENVSFNDIEGSALVYYTKKDDDSCGVIFNPTNRYFNYDLNADARILFDNGQCNSSNTNKILVAPYSVIVFKF</sequence>
<dbReference type="InterPro" id="IPR013783">
    <property type="entry name" value="Ig-like_fold"/>
</dbReference>
<dbReference type="SMART" id="SM00642">
    <property type="entry name" value="Aamy"/>
    <property type="match status" value="1"/>
</dbReference>
<dbReference type="Pfam" id="PF02922">
    <property type="entry name" value="CBM_48"/>
    <property type="match status" value="1"/>
</dbReference>
<evidence type="ECO:0000256" key="1">
    <source>
        <dbReference type="ARBA" id="ARBA00008061"/>
    </source>
</evidence>
<dbReference type="Proteomes" id="UP001220658">
    <property type="component" value="Unassembled WGS sequence"/>
</dbReference>
<gene>
    <name evidence="3" type="primary">pulA</name>
    <name evidence="3" type="ORF">POG00_06320</name>
</gene>
<dbReference type="InterPro" id="IPR014756">
    <property type="entry name" value="Ig_E-set"/>
</dbReference>
<dbReference type="InterPro" id="IPR011840">
    <property type="entry name" value="PulA_typeI"/>
</dbReference>
<accession>A0AAW6FT79</accession>
<dbReference type="CDD" id="cd11341">
    <property type="entry name" value="AmyAc_Pullulanase_LD-like"/>
    <property type="match status" value="1"/>
</dbReference>
<dbReference type="InterPro" id="IPR006047">
    <property type="entry name" value="GH13_cat_dom"/>
</dbReference>
<name>A0AAW6FT79_9FIRM</name>
<keyword evidence="3" id="KW-0326">Glycosidase</keyword>
<protein>
    <submittedName>
        <fullName evidence="3">Type I pullulanase</fullName>
        <ecNumber evidence="3">3.2.1.41</ecNumber>
    </submittedName>
</protein>
<dbReference type="Gene3D" id="3.20.20.80">
    <property type="entry name" value="Glycosidases"/>
    <property type="match status" value="1"/>
</dbReference>
<dbReference type="Pfam" id="PF00128">
    <property type="entry name" value="Alpha-amylase"/>
    <property type="match status" value="1"/>
</dbReference>
<dbReference type="SUPFAM" id="SSF51445">
    <property type="entry name" value="(Trans)glycosidases"/>
    <property type="match status" value="1"/>
</dbReference>
<dbReference type="EC" id="3.2.1.41" evidence="3"/>
<evidence type="ECO:0000313" key="3">
    <source>
        <dbReference type="EMBL" id="MDC0828327.1"/>
    </source>
</evidence>
<dbReference type="InterPro" id="IPR017853">
    <property type="entry name" value="GH"/>
</dbReference>
<dbReference type="Gene3D" id="2.60.40.10">
    <property type="entry name" value="Immunoglobulins"/>
    <property type="match status" value="1"/>
</dbReference>
<proteinExistence type="inferred from homology"/>
<comment type="caution">
    <text evidence="3">The sequence shown here is derived from an EMBL/GenBank/DDBJ whole genome shotgun (WGS) entry which is preliminary data.</text>
</comment>
<organism evidence="3 4">
    <name type="scientific">Faecalitalea cylindroides</name>
    <dbReference type="NCBI Taxonomy" id="39483"/>
    <lineage>
        <taxon>Bacteria</taxon>
        <taxon>Bacillati</taxon>
        <taxon>Bacillota</taxon>
        <taxon>Erysipelotrichia</taxon>
        <taxon>Erysipelotrichales</taxon>
        <taxon>Erysipelotrichaceae</taxon>
        <taxon>Faecalitalea</taxon>
    </lineage>
</organism>
<comment type="similarity">
    <text evidence="1">Belongs to the glycosyl hydrolase 13 family.</text>
</comment>
<dbReference type="Gene3D" id="2.60.40.2320">
    <property type="match status" value="1"/>
</dbReference>
<dbReference type="InterPro" id="IPR004193">
    <property type="entry name" value="Glyco_hydro_13_N"/>
</dbReference>